<organism evidence="4 5">
    <name type="scientific">Lachancea mirantina</name>
    <dbReference type="NCBI Taxonomy" id="1230905"/>
    <lineage>
        <taxon>Eukaryota</taxon>
        <taxon>Fungi</taxon>
        <taxon>Dikarya</taxon>
        <taxon>Ascomycota</taxon>
        <taxon>Saccharomycotina</taxon>
        <taxon>Saccharomycetes</taxon>
        <taxon>Saccharomycetales</taxon>
        <taxon>Saccharomycetaceae</taxon>
        <taxon>Lachancea</taxon>
    </lineage>
</organism>
<keyword evidence="1" id="KW-0547">Nucleotide-binding</keyword>
<dbReference type="SUPFAM" id="SSF52540">
    <property type="entry name" value="P-loop containing nucleoside triphosphate hydrolases"/>
    <property type="match status" value="1"/>
</dbReference>
<reference evidence="4 5" key="1">
    <citation type="submission" date="2016-03" db="EMBL/GenBank/DDBJ databases">
        <authorList>
            <person name="Devillers H."/>
        </authorList>
    </citation>
    <scope>NUCLEOTIDE SEQUENCE [LARGE SCALE GENOMIC DNA]</scope>
    <source>
        <strain evidence="4">CBS 11717</strain>
    </source>
</reference>
<keyword evidence="2" id="KW-0342">GTP-binding</keyword>
<protein>
    <submittedName>
        <fullName evidence="4">LAMI_0G04566g1_1</fullName>
    </submittedName>
</protein>
<dbReference type="PANTHER" id="PTHR45782">
    <property type="entry name" value="MITOCHONDRIAL RIBOSOME-ASSOCIATED GTPASE 1"/>
    <property type="match status" value="1"/>
</dbReference>
<dbReference type="Pfam" id="PF01926">
    <property type="entry name" value="MMR_HSR1"/>
    <property type="match status" value="1"/>
</dbReference>
<evidence type="ECO:0000256" key="1">
    <source>
        <dbReference type="ARBA" id="ARBA00022741"/>
    </source>
</evidence>
<dbReference type="GO" id="GO:0032543">
    <property type="term" value="P:mitochondrial translation"/>
    <property type="evidence" value="ECO:0007669"/>
    <property type="project" value="TreeGrafter"/>
</dbReference>
<feature type="domain" description="G" evidence="3">
    <location>
        <begin position="149"/>
        <end position="255"/>
    </location>
</feature>
<dbReference type="Gene3D" id="3.40.50.300">
    <property type="entry name" value="P-loop containing nucleotide triphosphate hydrolases"/>
    <property type="match status" value="1"/>
</dbReference>
<dbReference type="Gene3D" id="1.10.1580.10">
    <property type="match status" value="1"/>
</dbReference>
<dbReference type="PANTHER" id="PTHR45782:SF4">
    <property type="entry name" value="MITOCHONDRIAL RIBOSOME-ASSOCIATED GTPASE 1"/>
    <property type="match status" value="1"/>
</dbReference>
<dbReference type="AlphaFoldDB" id="A0A1G4K8I2"/>
<dbReference type="OrthoDB" id="269151at2759"/>
<keyword evidence="5" id="KW-1185">Reference proteome</keyword>
<dbReference type="EMBL" id="LT598469">
    <property type="protein sequence ID" value="SCV00366.1"/>
    <property type="molecule type" value="Genomic_DNA"/>
</dbReference>
<dbReference type="GO" id="GO:0003924">
    <property type="term" value="F:GTPase activity"/>
    <property type="evidence" value="ECO:0007669"/>
    <property type="project" value="TreeGrafter"/>
</dbReference>
<gene>
    <name evidence="4" type="ORF">LAMI_0G04566G</name>
</gene>
<name>A0A1G4K8I2_9SACH</name>
<evidence type="ECO:0000256" key="2">
    <source>
        <dbReference type="ARBA" id="ARBA00023134"/>
    </source>
</evidence>
<dbReference type="InterPro" id="IPR023179">
    <property type="entry name" value="GTP-bd_ortho_bundle_sf"/>
</dbReference>
<dbReference type="STRING" id="1230905.A0A1G4K8I2"/>
<sequence length="362" mass="41051">MRRFYSSFVPRIKFPEYNIPLTDFKGHQQRAIHRFYELLPQLNLLLELRDSRAPVSTRNALFDALMVSNGAQQRLQRLVVYTKVDQCSPATLNRLRHWHTQMGDQFMALDCRHAGQVRNLTRILEHNYDAVAAGGSVGATALPLGYRMLAVGMPNVGKSTLLNTLRYVSNHAQGNRKVAKTGGQAGVTRKVSECVRIGNHRAGLFLYDAPGVSLPARVATRQRMLALSLCGCVKSNRVDPVIQADYLLYLLNLQAPESYTHLTGGKRTNDVNRVLAGIKRSHRIISDTGAAVYWLEKWRQTAPNTPRISFDIEPLLNDQEFDYRRLVDTERSLIDPWLRGRTDQTRSRNHHKAHNSNQLFGL</sequence>
<dbReference type="InterPro" id="IPR006073">
    <property type="entry name" value="GTP-bd"/>
</dbReference>
<dbReference type="GO" id="GO:0005739">
    <property type="term" value="C:mitochondrion"/>
    <property type="evidence" value="ECO:0007669"/>
    <property type="project" value="TreeGrafter"/>
</dbReference>
<evidence type="ECO:0000313" key="4">
    <source>
        <dbReference type="EMBL" id="SCV00366.1"/>
    </source>
</evidence>
<accession>A0A1G4K8I2</accession>
<proteinExistence type="predicted"/>
<dbReference type="GO" id="GO:0005525">
    <property type="term" value="F:GTP binding"/>
    <property type="evidence" value="ECO:0007669"/>
    <property type="project" value="UniProtKB-KW"/>
</dbReference>
<evidence type="ECO:0000313" key="5">
    <source>
        <dbReference type="Proteomes" id="UP000191024"/>
    </source>
</evidence>
<dbReference type="InterPro" id="IPR027417">
    <property type="entry name" value="P-loop_NTPase"/>
</dbReference>
<evidence type="ECO:0000259" key="3">
    <source>
        <dbReference type="Pfam" id="PF01926"/>
    </source>
</evidence>
<dbReference type="Proteomes" id="UP000191024">
    <property type="component" value="Chromosome G"/>
</dbReference>